<dbReference type="InterPro" id="IPR011330">
    <property type="entry name" value="Glyco_hydro/deAcase_b/a-brl"/>
</dbReference>
<evidence type="ECO:0000313" key="2">
    <source>
        <dbReference type="EMBL" id="WNM57922.1"/>
    </source>
</evidence>
<gene>
    <name evidence="2" type="ORF">PP769_18410</name>
</gene>
<dbReference type="PROSITE" id="PS51677">
    <property type="entry name" value="NODB"/>
    <property type="match status" value="1"/>
</dbReference>
<keyword evidence="2" id="KW-0808">Transferase</keyword>
<name>A0AA96GBF3_9BACT</name>
<dbReference type="PANTHER" id="PTHR45947:SF14">
    <property type="entry name" value="SLL1723 PROTEIN"/>
    <property type="match status" value="1"/>
</dbReference>
<keyword evidence="2" id="KW-0328">Glycosyltransferase</keyword>
<protein>
    <submittedName>
        <fullName evidence="2">Glycosyltransferase</fullName>
        <ecNumber evidence="2">2.4.-.-</ecNumber>
    </submittedName>
</protein>
<feature type="domain" description="NodB homology" evidence="1">
    <location>
        <begin position="402"/>
        <end position="580"/>
    </location>
</feature>
<organism evidence="2 3">
    <name type="scientific">Candidatus Nitrospira allomarina</name>
    <dbReference type="NCBI Taxonomy" id="3020900"/>
    <lineage>
        <taxon>Bacteria</taxon>
        <taxon>Pseudomonadati</taxon>
        <taxon>Nitrospirota</taxon>
        <taxon>Nitrospiria</taxon>
        <taxon>Nitrospirales</taxon>
        <taxon>Nitrospiraceae</taxon>
        <taxon>Nitrospira</taxon>
    </lineage>
</organism>
<dbReference type="SUPFAM" id="SSF53756">
    <property type="entry name" value="UDP-Glycosyltransferase/glycogen phosphorylase"/>
    <property type="match status" value="1"/>
</dbReference>
<dbReference type="Gene3D" id="3.40.50.2000">
    <property type="entry name" value="Glycogen Phosphorylase B"/>
    <property type="match status" value="2"/>
</dbReference>
<dbReference type="PANTHER" id="PTHR45947">
    <property type="entry name" value="SULFOQUINOVOSYL TRANSFERASE SQD2"/>
    <property type="match status" value="1"/>
</dbReference>
<dbReference type="GO" id="GO:0016757">
    <property type="term" value="F:glycosyltransferase activity"/>
    <property type="evidence" value="ECO:0007669"/>
    <property type="project" value="UniProtKB-KW"/>
</dbReference>
<dbReference type="InterPro" id="IPR001296">
    <property type="entry name" value="Glyco_trans_1"/>
</dbReference>
<proteinExistence type="predicted"/>
<dbReference type="GO" id="GO:0005975">
    <property type="term" value="P:carbohydrate metabolic process"/>
    <property type="evidence" value="ECO:0007669"/>
    <property type="project" value="InterPro"/>
</dbReference>
<dbReference type="CDD" id="cd10959">
    <property type="entry name" value="CE4_NodB_like_3"/>
    <property type="match status" value="1"/>
</dbReference>
<dbReference type="KEGG" id="nall:PP769_18410"/>
<dbReference type="EC" id="2.4.-.-" evidence="2"/>
<dbReference type="GO" id="GO:0016810">
    <property type="term" value="F:hydrolase activity, acting on carbon-nitrogen (but not peptide) bonds"/>
    <property type="evidence" value="ECO:0007669"/>
    <property type="project" value="InterPro"/>
</dbReference>
<dbReference type="Pfam" id="PF01522">
    <property type="entry name" value="Polysacc_deac_1"/>
    <property type="match status" value="1"/>
</dbReference>
<accession>A0AA96GBF3</accession>
<evidence type="ECO:0000313" key="3">
    <source>
        <dbReference type="Proteomes" id="UP001302719"/>
    </source>
</evidence>
<dbReference type="Proteomes" id="UP001302719">
    <property type="component" value="Chromosome"/>
</dbReference>
<keyword evidence="3" id="KW-1185">Reference proteome</keyword>
<dbReference type="InterPro" id="IPR050194">
    <property type="entry name" value="Glycosyltransferase_grp1"/>
</dbReference>
<sequence>MIAQPKVAHVVLSLQPGGLERLVCTLVSSPVLASLPTIVVCLDEPGVLAPVVEKAGCRIVMVKRRAGLDVGLIGRLARVFKQEGVTVLHTHSLDPMLYAGWAAWFTSVSVRIHTQHDTWLRTYNWKERLKFRVASRVFHKIVGVSQDTTRAFGLYGISSQKSVTILNGIEEKKFSRKQKEGNHITIESSHGCTQKEWVVGSVARLSPEKGLHHLLHAHAILRLRGLPIRLVLVGEGPQRNDLEMLARTLGISGTVEFMGYQEHVETFLSTFDFFVLPSITEGIPLSLLEAMATSLPVVATNVGGVPEIVVHQESGLLVPPGQPEALAQALEQLFRDPGEADRIAKNAECRIRGRFGMTAMSEAYRYLYGAEPQDQFIKNILKTGLRMLPRRWLLWQGKITNRHIAITFDDGPDPIYTPQILELLKAYGVTATFYLVGEKIEQHKEMVERIAEEGHELGNHSYTHPSFDSLSWKESAGEIEKTQFLLQTITGRPCRSFRPPFGKLCLGSLVGAWNANMTCVMWNVDLKDFQAKSMGEILAALQCQPLHSGDVLLYHGTTPHALQALPVILDNIVRQKLQAVSISGMLRN</sequence>
<reference evidence="2 3" key="1">
    <citation type="submission" date="2023-01" db="EMBL/GenBank/DDBJ databases">
        <title>Cultivation and genomic characterization of new, ubiquitous marine nitrite-oxidizing bacteria from the Nitrospirales.</title>
        <authorList>
            <person name="Mueller A.J."/>
            <person name="Daebeler A."/>
            <person name="Herbold C.W."/>
            <person name="Kirkegaard R.H."/>
            <person name="Daims H."/>
        </authorList>
    </citation>
    <scope>NUCLEOTIDE SEQUENCE [LARGE SCALE GENOMIC DNA]</scope>
    <source>
        <strain evidence="2 3">VA</strain>
    </source>
</reference>
<dbReference type="RefSeq" id="WP_312643011.1">
    <property type="nucleotide sequence ID" value="NZ_CP116967.1"/>
</dbReference>
<dbReference type="InterPro" id="IPR002509">
    <property type="entry name" value="NODB_dom"/>
</dbReference>
<dbReference type="Gene3D" id="3.20.20.370">
    <property type="entry name" value="Glycoside hydrolase/deacetylase"/>
    <property type="match status" value="1"/>
</dbReference>
<dbReference type="Pfam" id="PF00534">
    <property type="entry name" value="Glycos_transf_1"/>
    <property type="match status" value="1"/>
</dbReference>
<dbReference type="Pfam" id="PF13439">
    <property type="entry name" value="Glyco_transf_4"/>
    <property type="match status" value="1"/>
</dbReference>
<evidence type="ECO:0000259" key="1">
    <source>
        <dbReference type="PROSITE" id="PS51677"/>
    </source>
</evidence>
<dbReference type="SUPFAM" id="SSF88713">
    <property type="entry name" value="Glycoside hydrolase/deacetylase"/>
    <property type="match status" value="1"/>
</dbReference>
<dbReference type="AlphaFoldDB" id="A0AA96GBF3"/>
<dbReference type="InterPro" id="IPR028098">
    <property type="entry name" value="Glyco_trans_4-like_N"/>
</dbReference>
<dbReference type="EMBL" id="CP116967">
    <property type="protein sequence ID" value="WNM57922.1"/>
    <property type="molecule type" value="Genomic_DNA"/>
</dbReference>